<keyword evidence="2" id="KW-1185">Reference proteome</keyword>
<comment type="caution">
    <text evidence="1">The sequence shown here is derived from an EMBL/GenBank/DDBJ whole genome shotgun (WGS) entry which is preliminary data.</text>
</comment>
<dbReference type="Proteomes" id="UP001203338">
    <property type="component" value="Unassembled WGS sequence"/>
</dbReference>
<evidence type="ECO:0008006" key="3">
    <source>
        <dbReference type="Google" id="ProtNLM"/>
    </source>
</evidence>
<evidence type="ECO:0000313" key="2">
    <source>
        <dbReference type="Proteomes" id="UP001203338"/>
    </source>
</evidence>
<organism evidence="1 2">
    <name type="scientific">Parendozoicomonas callyspongiae</name>
    <dbReference type="NCBI Taxonomy" id="2942213"/>
    <lineage>
        <taxon>Bacteria</taxon>
        <taxon>Pseudomonadati</taxon>
        <taxon>Pseudomonadota</taxon>
        <taxon>Gammaproteobacteria</taxon>
        <taxon>Oceanospirillales</taxon>
        <taxon>Endozoicomonadaceae</taxon>
        <taxon>Parendozoicomonas</taxon>
    </lineage>
</organism>
<sequence length="92" mass="10407">MKITMVKKVLADGSSCKKCDQVMQKLEESGYISRIDEVLEARENDPKSQGAQLAYVLGVTKAPFFVVDRGEPEPEVYTIYFKLVKEVFESAR</sequence>
<dbReference type="RefSeq" id="WP_249701613.1">
    <property type="nucleotide sequence ID" value="NZ_JAMFLX010000038.1"/>
</dbReference>
<name>A0ABT0PKZ8_9GAMM</name>
<protein>
    <recommendedName>
        <fullName evidence="3">Glutaredoxin</fullName>
    </recommendedName>
</protein>
<proteinExistence type="predicted"/>
<gene>
    <name evidence="1" type="ORF">M3P05_18640</name>
</gene>
<reference evidence="1 2" key="1">
    <citation type="submission" date="2022-05" db="EMBL/GenBank/DDBJ databases">
        <authorList>
            <person name="Park J.-S."/>
        </authorList>
    </citation>
    <scope>NUCLEOTIDE SEQUENCE [LARGE SCALE GENOMIC DNA]</scope>
    <source>
        <strain evidence="1 2">2012CJ34-2</strain>
    </source>
</reference>
<evidence type="ECO:0000313" key="1">
    <source>
        <dbReference type="EMBL" id="MCL6271941.1"/>
    </source>
</evidence>
<accession>A0ABT0PKZ8</accession>
<dbReference type="EMBL" id="JAMFLX010000038">
    <property type="protein sequence ID" value="MCL6271941.1"/>
    <property type="molecule type" value="Genomic_DNA"/>
</dbReference>